<dbReference type="EMBL" id="FXUB01000001">
    <property type="protein sequence ID" value="SMP07720.1"/>
    <property type="molecule type" value="Genomic_DNA"/>
</dbReference>
<evidence type="ECO:0000313" key="4">
    <source>
        <dbReference type="Proteomes" id="UP001157911"/>
    </source>
</evidence>
<evidence type="ECO:0000256" key="1">
    <source>
        <dbReference type="ARBA" id="ARBA00008791"/>
    </source>
</evidence>
<evidence type="ECO:0000313" key="3">
    <source>
        <dbReference type="EMBL" id="SMP07720.1"/>
    </source>
</evidence>
<organism evidence="3 4">
    <name type="scientific">Desulfurobacterium pacificum</name>
    <dbReference type="NCBI Taxonomy" id="240166"/>
    <lineage>
        <taxon>Bacteria</taxon>
        <taxon>Pseudomonadati</taxon>
        <taxon>Aquificota</taxon>
        <taxon>Aquificia</taxon>
        <taxon>Desulfurobacteriales</taxon>
        <taxon>Desulfurobacteriaceae</taxon>
        <taxon>Desulfurobacterium</taxon>
    </lineage>
</organism>
<comment type="similarity">
    <text evidence="1">Belongs to the universal stress protein A family.</text>
</comment>
<dbReference type="InterPro" id="IPR006016">
    <property type="entry name" value="UspA"/>
</dbReference>
<name>A0ABY1NFN4_9BACT</name>
<dbReference type="Proteomes" id="UP001157911">
    <property type="component" value="Unassembled WGS sequence"/>
</dbReference>
<dbReference type="Gene3D" id="3.40.50.620">
    <property type="entry name" value="HUPs"/>
    <property type="match status" value="1"/>
</dbReference>
<dbReference type="CDD" id="cd00293">
    <property type="entry name" value="USP-like"/>
    <property type="match status" value="1"/>
</dbReference>
<dbReference type="Pfam" id="PF00582">
    <property type="entry name" value="Usp"/>
    <property type="match status" value="1"/>
</dbReference>
<sequence length="157" mass="17782">MLFEKILYPIDFEKHSLEAKPYILKLKEAGCKEVHILYVLLPSEWGLLPHEEYDTLEKVEGLKSALSEGYSDALIKRFKEMEEIAKEFEENGIKTRVVMIPGELDEVISNYADKHGIKLVALGINGASLSILRVGKILDILRATKQPILIVKSESEE</sequence>
<evidence type="ECO:0000259" key="2">
    <source>
        <dbReference type="Pfam" id="PF00582"/>
    </source>
</evidence>
<gene>
    <name evidence="3" type="ORF">SAMN06265339_0499</name>
</gene>
<dbReference type="PANTHER" id="PTHR46268:SF26">
    <property type="entry name" value="UNIVERSAL STRESS PROTEIN MJ0577"/>
    <property type="match status" value="1"/>
</dbReference>
<accession>A0ABY1NFN4</accession>
<dbReference type="SUPFAM" id="SSF52402">
    <property type="entry name" value="Adenine nucleotide alpha hydrolases-like"/>
    <property type="match status" value="1"/>
</dbReference>
<reference evidence="3 4" key="1">
    <citation type="submission" date="2017-05" db="EMBL/GenBank/DDBJ databases">
        <authorList>
            <person name="Varghese N."/>
            <person name="Submissions S."/>
        </authorList>
    </citation>
    <scope>NUCLEOTIDE SEQUENCE [LARGE SCALE GENOMIC DNA]</scope>
    <source>
        <strain evidence="3 4">DSM 15522</strain>
    </source>
</reference>
<dbReference type="RefSeq" id="WP_283400237.1">
    <property type="nucleotide sequence ID" value="NZ_FXUB01000001.1"/>
</dbReference>
<dbReference type="PANTHER" id="PTHR46268">
    <property type="entry name" value="STRESS RESPONSE PROTEIN NHAX"/>
    <property type="match status" value="1"/>
</dbReference>
<keyword evidence="4" id="KW-1185">Reference proteome</keyword>
<protein>
    <submittedName>
        <fullName evidence="3">Universal stress protein family protein</fullName>
    </submittedName>
</protein>
<proteinExistence type="inferred from homology"/>
<feature type="domain" description="UspA" evidence="2">
    <location>
        <begin position="3"/>
        <end position="152"/>
    </location>
</feature>
<comment type="caution">
    <text evidence="3">The sequence shown here is derived from an EMBL/GenBank/DDBJ whole genome shotgun (WGS) entry which is preliminary data.</text>
</comment>
<dbReference type="InterPro" id="IPR014729">
    <property type="entry name" value="Rossmann-like_a/b/a_fold"/>
</dbReference>